<evidence type="ECO:0000313" key="2">
    <source>
        <dbReference type="Proteomes" id="UP000237105"/>
    </source>
</evidence>
<name>A0A2P5BB59_PARAD</name>
<gene>
    <name evidence="1" type="ORF">PanWU01x14_254620</name>
</gene>
<dbReference type="OrthoDB" id="1737961at2759"/>
<dbReference type="AlphaFoldDB" id="A0A2P5BB59"/>
<dbReference type="Proteomes" id="UP000237105">
    <property type="component" value="Unassembled WGS sequence"/>
</dbReference>
<organism evidence="1 2">
    <name type="scientific">Parasponia andersonii</name>
    <name type="common">Sponia andersonii</name>
    <dbReference type="NCBI Taxonomy" id="3476"/>
    <lineage>
        <taxon>Eukaryota</taxon>
        <taxon>Viridiplantae</taxon>
        <taxon>Streptophyta</taxon>
        <taxon>Embryophyta</taxon>
        <taxon>Tracheophyta</taxon>
        <taxon>Spermatophyta</taxon>
        <taxon>Magnoliopsida</taxon>
        <taxon>eudicotyledons</taxon>
        <taxon>Gunneridae</taxon>
        <taxon>Pentapetalae</taxon>
        <taxon>rosids</taxon>
        <taxon>fabids</taxon>
        <taxon>Rosales</taxon>
        <taxon>Cannabaceae</taxon>
        <taxon>Parasponia</taxon>
    </lineage>
</organism>
<protein>
    <submittedName>
        <fullName evidence="1">Uncharacterized protein</fullName>
    </submittedName>
</protein>
<comment type="caution">
    <text evidence="1">The sequence shown here is derived from an EMBL/GenBank/DDBJ whole genome shotgun (WGS) entry which is preliminary data.</text>
</comment>
<reference evidence="2" key="1">
    <citation type="submission" date="2016-06" db="EMBL/GenBank/DDBJ databases">
        <title>Parallel loss of symbiosis genes in relatives of nitrogen-fixing non-legume Parasponia.</title>
        <authorList>
            <person name="Van Velzen R."/>
            <person name="Holmer R."/>
            <person name="Bu F."/>
            <person name="Rutten L."/>
            <person name="Van Zeijl A."/>
            <person name="Liu W."/>
            <person name="Santuari L."/>
            <person name="Cao Q."/>
            <person name="Sharma T."/>
            <person name="Shen D."/>
            <person name="Roswanjaya Y."/>
            <person name="Wardhani T."/>
            <person name="Kalhor M.S."/>
            <person name="Jansen J."/>
            <person name="Van den Hoogen J."/>
            <person name="Gungor B."/>
            <person name="Hartog M."/>
            <person name="Hontelez J."/>
            <person name="Verver J."/>
            <person name="Yang W.-C."/>
            <person name="Schijlen E."/>
            <person name="Repin R."/>
            <person name="Schilthuizen M."/>
            <person name="Schranz E."/>
            <person name="Heidstra R."/>
            <person name="Miyata K."/>
            <person name="Fedorova E."/>
            <person name="Kohlen W."/>
            <person name="Bisseling T."/>
            <person name="Smit S."/>
            <person name="Geurts R."/>
        </authorList>
    </citation>
    <scope>NUCLEOTIDE SEQUENCE [LARGE SCALE GENOMIC DNA]</scope>
    <source>
        <strain evidence="2">cv. WU1-14</strain>
    </source>
</reference>
<accession>A0A2P5BB59</accession>
<keyword evidence="2" id="KW-1185">Reference proteome</keyword>
<dbReference type="EMBL" id="JXTB01000319">
    <property type="protein sequence ID" value="PON46042.1"/>
    <property type="molecule type" value="Genomic_DNA"/>
</dbReference>
<sequence length="87" mass="9730">MIRYGAPLNLFTSIPPLQFHDQVRCSSKPLHLCIWSCLANTALVTSTTKTCPSHIVPSHVVQKLITSPEILPQPHLPSKYSIHLYVI</sequence>
<evidence type="ECO:0000313" key="1">
    <source>
        <dbReference type="EMBL" id="PON46042.1"/>
    </source>
</evidence>
<proteinExistence type="predicted"/>